<keyword evidence="2" id="KW-1185">Reference proteome</keyword>
<gene>
    <name evidence="1" type="ORF">HER31_12985</name>
</gene>
<dbReference type="RefSeq" id="WP_168660995.1">
    <property type="nucleotide sequence ID" value="NZ_CP051180.1"/>
</dbReference>
<reference evidence="1 2" key="1">
    <citation type="submission" date="2020-04" db="EMBL/GenBank/DDBJ databases">
        <title>Ferrimonas sp. S7 isolated from sea water.</title>
        <authorList>
            <person name="Bae S.S."/>
            <person name="Baek K."/>
        </authorList>
    </citation>
    <scope>NUCLEOTIDE SEQUENCE [LARGE SCALE GENOMIC DNA]</scope>
    <source>
        <strain evidence="1 2">S7</strain>
    </source>
</reference>
<evidence type="ECO:0000313" key="1">
    <source>
        <dbReference type="EMBL" id="QIZ77731.1"/>
    </source>
</evidence>
<accession>A0A6H1UF72</accession>
<dbReference type="AlphaFoldDB" id="A0A6H1UF72"/>
<sequence length="106" mass="11580">MIWELGRAAAALEEKGSHAEVSNELVFFPSAHLVSHYQPEREEPGYTYPVDSLDQIATNANLTMSKVSQIINYGPSEYLIAGQSASGKPMLAIVVTQFWRGAGEPI</sequence>
<dbReference type="EMBL" id="CP051180">
    <property type="protein sequence ID" value="QIZ77731.1"/>
    <property type="molecule type" value="Genomic_DNA"/>
</dbReference>
<dbReference type="KEGG" id="fes:HER31_12985"/>
<organism evidence="1 2">
    <name type="scientific">Ferrimonas lipolytica</name>
    <dbReference type="NCBI Taxonomy" id="2724191"/>
    <lineage>
        <taxon>Bacteria</taxon>
        <taxon>Pseudomonadati</taxon>
        <taxon>Pseudomonadota</taxon>
        <taxon>Gammaproteobacteria</taxon>
        <taxon>Alteromonadales</taxon>
        <taxon>Ferrimonadaceae</taxon>
        <taxon>Ferrimonas</taxon>
    </lineage>
</organism>
<dbReference type="Proteomes" id="UP000501602">
    <property type="component" value="Chromosome"/>
</dbReference>
<proteinExistence type="predicted"/>
<evidence type="ECO:0000313" key="2">
    <source>
        <dbReference type="Proteomes" id="UP000501602"/>
    </source>
</evidence>
<protein>
    <submittedName>
        <fullName evidence="1">Uncharacterized protein</fullName>
    </submittedName>
</protein>
<name>A0A6H1UF72_9GAMM</name>